<feature type="active site" evidence="1">
    <location>
        <position position="44"/>
    </location>
</feature>
<dbReference type="AlphaFoldDB" id="A0A6A7KCC9"/>
<dbReference type="PIRSF" id="PIRSF014972">
    <property type="entry name" value="FlK"/>
    <property type="match status" value="1"/>
</dbReference>
<dbReference type="PANTHER" id="PTHR36934:SF1">
    <property type="entry name" value="THIOESTERASE DOMAIN-CONTAINING PROTEIN"/>
    <property type="match status" value="1"/>
</dbReference>
<dbReference type="Gene3D" id="3.10.129.10">
    <property type="entry name" value="Hotdog Thioesterase"/>
    <property type="match status" value="1"/>
</dbReference>
<sequence length="129" mass="14511">MSLSKYIGSMNKIEKKVRETETAMAFGSGEIEVYSTPNMIGLMENAALSLVQPMLEKGYSTVGTRVDIKHIAATPVGMKVTVQAELIEVDRKRLVFNVSAWDEKEMIGEGIHERFVVEIKKFMEKVQNK</sequence>
<dbReference type="SUPFAM" id="SSF54637">
    <property type="entry name" value="Thioesterase/thiol ester dehydrase-isomerase"/>
    <property type="match status" value="1"/>
</dbReference>
<gene>
    <name evidence="4" type="ORF">GC105_15485</name>
</gene>
<feature type="active site" evidence="1">
    <location>
        <position position="70"/>
    </location>
</feature>
<dbReference type="RefSeq" id="WP_152806643.1">
    <property type="nucleotide sequence ID" value="NZ_WHNX01000045.1"/>
</dbReference>
<evidence type="ECO:0000256" key="1">
    <source>
        <dbReference type="PIRSR" id="PIRSR014972-1"/>
    </source>
</evidence>
<dbReference type="InterPro" id="IPR025540">
    <property type="entry name" value="FlK"/>
</dbReference>
<keyword evidence="5" id="KW-1185">Reference proteome</keyword>
<dbReference type="Pfam" id="PF22636">
    <property type="entry name" value="FlK"/>
    <property type="match status" value="1"/>
</dbReference>
<evidence type="ECO:0000259" key="3">
    <source>
        <dbReference type="Pfam" id="PF22636"/>
    </source>
</evidence>
<dbReference type="InterPro" id="IPR054485">
    <property type="entry name" value="FlK-like_dom"/>
</dbReference>
<dbReference type="EMBL" id="WHNX01000045">
    <property type="protein sequence ID" value="MPW27178.1"/>
    <property type="molecule type" value="Genomic_DNA"/>
</dbReference>
<feature type="binding site" evidence="2">
    <location>
        <position position="63"/>
    </location>
    <ligand>
        <name>substrate</name>
    </ligand>
</feature>
<name>A0A6A7KCC9_9FIRM</name>
<evidence type="ECO:0000313" key="4">
    <source>
        <dbReference type="EMBL" id="MPW27178.1"/>
    </source>
</evidence>
<proteinExistence type="predicted"/>
<feature type="binding site" evidence="2">
    <location>
        <position position="114"/>
    </location>
    <ligand>
        <name>substrate</name>
    </ligand>
</feature>
<dbReference type="CDD" id="cd03440">
    <property type="entry name" value="hot_dog"/>
    <property type="match status" value="1"/>
</dbReference>
<feature type="binding site" evidence="2">
    <location>
        <position position="63"/>
    </location>
    <ligand>
        <name>CoA</name>
        <dbReference type="ChEBI" id="CHEBI:57287"/>
    </ligand>
</feature>
<dbReference type="PANTHER" id="PTHR36934">
    <property type="entry name" value="BLR0278 PROTEIN"/>
    <property type="match status" value="1"/>
</dbReference>
<organism evidence="4 5">
    <name type="scientific">Alkalibaculum sporogenes</name>
    <dbReference type="NCBI Taxonomy" id="2655001"/>
    <lineage>
        <taxon>Bacteria</taxon>
        <taxon>Bacillati</taxon>
        <taxon>Bacillota</taxon>
        <taxon>Clostridia</taxon>
        <taxon>Eubacteriales</taxon>
        <taxon>Eubacteriaceae</taxon>
        <taxon>Alkalibaculum</taxon>
    </lineage>
</organism>
<accession>A0A6A7KCC9</accession>
<feature type="active site" evidence="1">
    <location>
        <position position="36"/>
    </location>
</feature>
<evidence type="ECO:0000256" key="2">
    <source>
        <dbReference type="PIRSR" id="PIRSR014972-2"/>
    </source>
</evidence>
<dbReference type="InterPro" id="IPR029069">
    <property type="entry name" value="HotDog_dom_sf"/>
</dbReference>
<feature type="domain" description="Fluoroacetyl-CoA-specific thioesterase-like" evidence="3">
    <location>
        <begin position="17"/>
        <end position="118"/>
    </location>
</feature>
<comment type="caution">
    <text evidence="4">The sequence shown here is derived from an EMBL/GenBank/DDBJ whole genome shotgun (WGS) entry which is preliminary data.</text>
</comment>
<reference evidence="4 5" key="1">
    <citation type="submission" date="2019-10" db="EMBL/GenBank/DDBJ databases">
        <title>Alkalibaculum tamaniensis sp.nov., a new alkaliphilic acetogen, isolated on methoxylated aromatics from a mud volcano.</title>
        <authorList>
            <person name="Khomyakova M.A."/>
            <person name="Merkel A.Y."/>
            <person name="Bonch-Osmolovskaya E.A."/>
            <person name="Slobodkin A.I."/>
        </authorList>
    </citation>
    <scope>NUCLEOTIDE SEQUENCE [LARGE SCALE GENOMIC DNA]</scope>
    <source>
        <strain evidence="4 5">M08DMB</strain>
    </source>
</reference>
<protein>
    <recommendedName>
        <fullName evidence="3">Fluoroacetyl-CoA-specific thioesterase-like domain-containing protein</fullName>
    </recommendedName>
</protein>
<evidence type="ECO:0000313" key="5">
    <source>
        <dbReference type="Proteomes" id="UP000440004"/>
    </source>
</evidence>
<dbReference type="Proteomes" id="UP000440004">
    <property type="component" value="Unassembled WGS sequence"/>
</dbReference>